<keyword evidence="4" id="KW-0067">ATP-binding</keyword>
<evidence type="ECO:0000256" key="6">
    <source>
        <dbReference type="RuleBase" id="RU000384"/>
    </source>
</evidence>
<evidence type="ECO:0000256" key="3">
    <source>
        <dbReference type="ARBA" id="ARBA00022741"/>
    </source>
</evidence>
<dbReference type="AlphaFoldDB" id="A0A011VYS7"/>
<evidence type="ECO:0000256" key="2">
    <source>
        <dbReference type="ARBA" id="ARBA00022598"/>
    </source>
</evidence>
<feature type="domain" description="GS catalytic" evidence="8">
    <location>
        <begin position="107"/>
        <end position="435"/>
    </location>
</feature>
<dbReference type="RefSeq" id="WP_024857307.1">
    <property type="nucleotide sequence ID" value="NZ_JEOB01000001.1"/>
</dbReference>
<evidence type="ECO:0000259" key="8">
    <source>
        <dbReference type="PROSITE" id="PS51987"/>
    </source>
</evidence>
<accession>A0A011VYS7</accession>
<proteinExistence type="inferred from homology"/>
<protein>
    <submittedName>
        <fullName evidence="9">Glutamine synthetase</fullName>
    </submittedName>
</protein>
<dbReference type="InterPro" id="IPR036651">
    <property type="entry name" value="Gln_synt_N_sf"/>
</dbReference>
<dbReference type="GO" id="GO:0004356">
    <property type="term" value="F:glutamine synthetase activity"/>
    <property type="evidence" value="ECO:0007669"/>
    <property type="project" value="InterPro"/>
</dbReference>
<dbReference type="EMBL" id="JEOB01000001">
    <property type="protein sequence ID" value="EXM40481.1"/>
    <property type="molecule type" value="Genomic_DNA"/>
</dbReference>
<dbReference type="SMART" id="SM01230">
    <property type="entry name" value="Gln-synt_C"/>
    <property type="match status" value="1"/>
</dbReference>
<dbReference type="Pfam" id="PF00120">
    <property type="entry name" value="Gln-synt_C"/>
    <property type="match status" value="1"/>
</dbReference>
<dbReference type="OrthoDB" id="9807095at2"/>
<keyword evidence="10" id="KW-1185">Reference proteome</keyword>
<evidence type="ECO:0000256" key="5">
    <source>
        <dbReference type="PROSITE-ProRule" id="PRU01330"/>
    </source>
</evidence>
<dbReference type="InterPro" id="IPR008146">
    <property type="entry name" value="Gln_synth_cat_dom"/>
</dbReference>
<evidence type="ECO:0000256" key="4">
    <source>
        <dbReference type="ARBA" id="ARBA00022840"/>
    </source>
</evidence>
<evidence type="ECO:0000313" key="9">
    <source>
        <dbReference type="EMBL" id="EXM40481.1"/>
    </source>
</evidence>
<dbReference type="GO" id="GO:0006542">
    <property type="term" value="P:glutamine biosynthetic process"/>
    <property type="evidence" value="ECO:0007669"/>
    <property type="project" value="InterPro"/>
</dbReference>
<dbReference type="PANTHER" id="PTHR43785:SF12">
    <property type="entry name" value="TYPE-1 GLUTAMINE SYNTHETASE 2"/>
    <property type="match status" value="1"/>
</dbReference>
<sequence length="435" mass="49005">MKYTEREVLQFVEENDVKFIKLMFCDIFGALKSISVPASELPKIFRKGLLFDASKLSGFMNFSSTDLLLFPDPDTLSLLPWRPQQGRVVRFFCTIKYTDGTVFDGDGRAFLKNAVEYARGKGYNFQIGTSCEFYVFEKNDNGQITKIPHDYAGYCDIAPADKGENLRRDICLTLEQMDIYPESSRHESGPGQNEIDFRYSNALNAADNLVTFKNVVKSVADRNGLYATFMPKPLCDRPGSGLHIMLLCMKGTENIFMPRRGDLGNEAKSMIAGILKRVREITLFLNSTASSYSRLGTSRAPKYITWSHENFAQLVRVPMINTDENAMILRSPDNTCNPYFALGLVIYAALEGALNGEELCSATDLSPDNIEELTEKLPASLDEAIEAARGSEFLADRLSENLIAHVLDEKEKEAKEFAVCENKEMFETVRYFYTL</sequence>
<feature type="domain" description="GS beta-grasp" evidence="7">
    <location>
        <begin position="15"/>
        <end position="100"/>
    </location>
</feature>
<dbReference type="InterPro" id="IPR014746">
    <property type="entry name" value="Gln_synth/guanido_kin_cat_dom"/>
</dbReference>
<dbReference type="SUPFAM" id="SSF54368">
    <property type="entry name" value="Glutamine synthetase, N-terminal domain"/>
    <property type="match status" value="1"/>
</dbReference>
<dbReference type="PROSITE" id="PS51986">
    <property type="entry name" value="GS_BETA_GRASP"/>
    <property type="match status" value="1"/>
</dbReference>
<reference evidence="9 10" key="1">
    <citation type="submission" date="2013-06" db="EMBL/GenBank/DDBJ databases">
        <title>Rumen cellulosomics: divergent fiber-degrading strategies revealed by comparative genome-wide analysis of six Ruminococcal strains.</title>
        <authorList>
            <person name="Dassa B."/>
            <person name="Borovok I."/>
            <person name="Lamed R."/>
            <person name="Flint H."/>
            <person name="Yeoman C.J."/>
            <person name="White B."/>
            <person name="Bayer E.A."/>
        </authorList>
    </citation>
    <scope>NUCLEOTIDE SEQUENCE [LARGE SCALE GENOMIC DNA]</scope>
    <source>
        <strain evidence="9 10">SY3</strain>
    </source>
</reference>
<evidence type="ECO:0000313" key="10">
    <source>
        <dbReference type="Proteomes" id="UP000021369"/>
    </source>
</evidence>
<comment type="similarity">
    <text evidence="1 5 6">Belongs to the glutamine synthetase family.</text>
</comment>
<dbReference type="GO" id="GO:0005524">
    <property type="term" value="F:ATP binding"/>
    <property type="evidence" value="ECO:0007669"/>
    <property type="project" value="UniProtKB-KW"/>
</dbReference>
<dbReference type="PROSITE" id="PS51987">
    <property type="entry name" value="GS_CATALYTIC"/>
    <property type="match status" value="1"/>
</dbReference>
<dbReference type="PATRIC" id="fig|1341156.4.peg.734"/>
<organism evidence="9 10">
    <name type="scientific">Ruminococcus albus SY3</name>
    <dbReference type="NCBI Taxonomy" id="1341156"/>
    <lineage>
        <taxon>Bacteria</taxon>
        <taxon>Bacillati</taxon>
        <taxon>Bacillota</taxon>
        <taxon>Clostridia</taxon>
        <taxon>Eubacteriales</taxon>
        <taxon>Oscillospiraceae</taxon>
        <taxon>Ruminococcus</taxon>
    </lineage>
</organism>
<name>A0A011VYS7_RUMAL</name>
<evidence type="ECO:0000256" key="1">
    <source>
        <dbReference type="ARBA" id="ARBA00009897"/>
    </source>
</evidence>
<dbReference type="Gene3D" id="3.10.20.70">
    <property type="entry name" value="Glutamine synthetase, N-terminal domain"/>
    <property type="match status" value="1"/>
</dbReference>
<dbReference type="Pfam" id="PF03951">
    <property type="entry name" value="Gln-synt_N"/>
    <property type="match status" value="1"/>
</dbReference>
<dbReference type="PANTHER" id="PTHR43785">
    <property type="entry name" value="GAMMA-GLUTAMYLPUTRESCINE SYNTHETASE"/>
    <property type="match status" value="1"/>
</dbReference>
<evidence type="ECO:0000259" key="7">
    <source>
        <dbReference type="PROSITE" id="PS51986"/>
    </source>
</evidence>
<dbReference type="Gene3D" id="3.30.590.10">
    <property type="entry name" value="Glutamine synthetase/guanido kinase, catalytic domain"/>
    <property type="match status" value="1"/>
</dbReference>
<dbReference type="Proteomes" id="UP000021369">
    <property type="component" value="Unassembled WGS sequence"/>
</dbReference>
<dbReference type="SUPFAM" id="SSF55931">
    <property type="entry name" value="Glutamine synthetase/guanido kinase"/>
    <property type="match status" value="1"/>
</dbReference>
<keyword evidence="2" id="KW-0436">Ligase</keyword>
<dbReference type="InterPro" id="IPR008147">
    <property type="entry name" value="Gln_synt_N"/>
</dbReference>
<gene>
    <name evidence="9" type="ORF">RASY3_01005</name>
</gene>
<keyword evidence="3" id="KW-0547">Nucleotide-binding</keyword>
<comment type="caution">
    <text evidence="9">The sequence shown here is derived from an EMBL/GenBank/DDBJ whole genome shotgun (WGS) entry which is preliminary data.</text>
</comment>